<gene>
    <name evidence="2" type="ORF">E6K80_02760</name>
</gene>
<evidence type="ECO:0000313" key="3">
    <source>
        <dbReference type="Proteomes" id="UP000319836"/>
    </source>
</evidence>
<keyword evidence="1" id="KW-0732">Signal</keyword>
<sequence>MRRAALVVFALALAPAGAARAATQVEARAFLSPLALMRVEGVQPGLRLAQRAIEREWPAPGDSGLPILPHGRSVLGAMIFSAAVPGSGQLYAGSRSGLYYAAAEVAGWLGWRTLHHRADDLRGQARALAGSPDDTSSAWSFARYEKASGEDAATLRQLYAVDRDAFDQEIAADPRYASGWEADQERAAFSDLRRASDRRLSQSRATEGGLWINHVVAALGALRAARVHNQALGHGLELKAKGGWRDGRPEMVVTLQRRF</sequence>
<feature type="chain" id="PRO_5021712064" description="DUF5683 domain-containing protein" evidence="1">
    <location>
        <begin position="22"/>
        <end position="259"/>
    </location>
</feature>
<evidence type="ECO:0000256" key="1">
    <source>
        <dbReference type="SAM" id="SignalP"/>
    </source>
</evidence>
<organism evidence="2 3">
    <name type="scientific">Eiseniibacteriota bacterium</name>
    <dbReference type="NCBI Taxonomy" id="2212470"/>
    <lineage>
        <taxon>Bacteria</taxon>
        <taxon>Candidatus Eiseniibacteriota</taxon>
    </lineage>
</organism>
<dbReference type="Proteomes" id="UP000319836">
    <property type="component" value="Unassembled WGS sequence"/>
</dbReference>
<feature type="signal peptide" evidence="1">
    <location>
        <begin position="1"/>
        <end position="21"/>
    </location>
</feature>
<accession>A0A538U9A9</accession>
<name>A0A538U9A9_UNCEI</name>
<comment type="caution">
    <text evidence="2">The sequence shown here is derived from an EMBL/GenBank/DDBJ whole genome shotgun (WGS) entry which is preliminary data.</text>
</comment>
<reference evidence="2 3" key="1">
    <citation type="journal article" date="2019" name="Nat. Microbiol.">
        <title>Mediterranean grassland soil C-N compound turnover is dependent on rainfall and depth, and is mediated by genomically divergent microorganisms.</title>
        <authorList>
            <person name="Diamond S."/>
            <person name="Andeer P.F."/>
            <person name="Li Z."/>
            <person name="Crits-Christoph A."/>
            <person name="Burstein D."/>
            <person name="Anantharaman K."/>
            <person name="Lane K.R."/>
            <person name="Thomas B.C."/>
            <person name="Pan C."/>
            <person name="Northen T.R."/>
            <person name="Banfield J.F."/>
        </authorList>
    </citation>
    <scope>NUCLEOTIDE SEQUENCE [LARGE SCALE GENOMIC DNA]</scope>
    <source>
        <strain evidence="2">WS_10</strain>
    </source>
</reference>
<evidence type="ECO:0008006" key="4">
    <source>
        <dbReference type="Google" id="ProtNLM"/>
    </source>
</evidence>
<evidence type="ECO:0000313" key="2">
    <source>
        <dbReference type="EMBL" id="TMQ72440.1"/>
    </source>
</evidence>
<dbReference type="EMBL" id="VBPA01000059">
    <property type="protein sequence ID" value="TMQ72440.1"/>
    <property type="molecule type" value="Genomic_DNA"/>
</dbReference>
<proteinExistence type="predicted"/>
<dbReference type="AlphaFoldDB" id="A0A538U9A9"/>
<protein>
    <recommendedName>
        <fullName evidence="4">DUF5683 domain-containing protein</fullName>
    </recommendedName>
</protein>